<reference evidence="3" key="1">
    <citation type="submission" date="2021-01" db="EMBL/GenBank/DDBJ databases">
        <title>Genome public.</title>
        <authorList>
            <person name="Liu C."/>
            <person name="Sun Q."/>
        </authorList>
    </citation>
    <scope>NUCLEOTIDE SEQUENCE</scope>
    <source>
        <strain evidence="3">M6</strain>
    </source>
</reference>
<sequence>MVSNHLKPQTQETSRRYELELLKALAIISMIICHPVIRLGIHNPGYEKEFLFFLGQDIFGDYLCVAHAFMFAMGFGIVFTRKNTPKELMLRGVKIYLLGYVLNFFRYGIFNLTEAIFTGEFRSDMLEALFGMDILQFAGLALIFTGILKKLKLREIHMLAIAGVLSVIGSVIPAIDTGNFAGNWLLGHFVYTDPEACTFVFFNWYIFVAIGMVFGSILRKTEDTDRLYKRLLIVSCCVMVVYITLTFIFGVYFLCRDHNYYMLSLPEAAGLLSIDLSFLSAFYFLLKRVPASKLRVFLDMSRNITPIYFIHWCILGFVDSIFCYLFDISFPWPVIYLIGVVLIILSSWIANLWAKRKRSAKAQ</sequence>
<name>A0A934WSB7_9FIRM</name>
<protein>
    <recommendedName>
        <fullName evidence="2">Acyltransferase 3 domain-containing protein</fullName>
    </recommendedName>
</protein>
<proteinExistence type="predicted"/>
<gene>
    <name evidence="3" type="ORF">JKK62_10280</name>
</gene>
<feature type="transmembrane region" description="Helical" evidence="1">
    <location>
        <begin position="21"/>
        <end position="39"/>
    </location>
</feature>
<feature type="transmembrane region" description="Helical" evidence="1">
    <location>
        <begin position="129"/>
        <end position="148"/>
    </location>
</feature>
<dbReference type="AlphaFoldDB" id="A0A934WSB7"/>
<evidence type="ECO:0000256" key="1">
    <source>
        <dbReference type="SAM" id="Phobius"/>
    </source>
</evidence>
<keyword evidence="1" id="KW-0812">Transmembrane</keyword>
<keyword evidence="1" id="KW-0472">Membrane</keyword>
<accession>A0A934WSB7</accession>
<dbReference type="RefSeq" id="WP_201427820.1">
    <property type="nucleotide sequence ID" value="NZ_JAEQMG010000105.1"/>
</dbReference>
<keyword evidence="1" id="KW-1133">Transmembrane helix</keyword>
<dbReference type="EMBL" id="JAEQMG010000105">
    <property type="protein sequence ID" value="MBK6089023.1"/>
    <property type="molecule type" value="Genomic_DNA"/>
</dbReference>
<feature type="transmembrane region" description="Helical" evidence="1">
    <location>
        <begin position="307"/>
        <end position="328"/>
    </location>
</feature>
<evidence type="ECO:0000313" key="3">
    <source>
        <dbReference type="EMBL" id="MBK6089023.1"/>
    </source>
</evidence>
<dbReference type="GO" id="GO:0016747">
    <property type="term" value="F:acyltransferase activity, transferring groups other than amino-acyl groups"/>
    <property type="evidence" value="ECO:0007669"/>
    <property type="project" value="InterPro"/>
</dbReference>
<evidence type="ECO:0000313" key="4">
    <source>
        <dbReference type="Proteomes" id="UP000633365"/>
    </source>
</evidence>
<feature type="domain" description="Acyltransferase 3" evidence="2">
    <location>
        <begin position="17"/>
        <end position="350"/>
    </location>
</feature>
<comment type="caution">
    <text evidence="3">The sequence shown here is derived from an EMBL/GenBank/DDBJ whole genome shotgun (WGS) entry which is preliminary data.</text>
</comment>
<evidence type="ECO:0000259" key="2">
    <source>
        <dbReference type="Pfam" id="PF01757"/>
    </source>
</evidence>
<feature type="transmembrane region" description="Helical" evidence="1">
    <location>
        <begin position="201"/>
        <end position="219"/>
    </location>
</feature>
<organism evidence="3 4">
    <name type="scientific">Ruminococcus difficilis</name>
    <dbReference type="NCBI Taxonomy" id="2763069"/>
    <lineage>
        <taxon>Bacteria</taxon>
        <taxon>Bacillati</taxon>
        <taxon>Bacillota</taxon>
        <taxon>Clostridia</taxon>
        <taxon>Eubacteriales</taxon>
        <taxon>Oscillospiraceae</taxon>
        <taxon>Ruminococcus</taxon>
    </lineage>
</organism>
<feature type="transmembrane region" description="Helical" evidence="1">
    <location>
        <begin position="231"/>
        <end position="254"/>
    </location>
</feature>
<keyword evidence="4" id="KW-1185">Reference proteome</keyword>
<dbReference type="Pfam" id="PF01757">
    <property type="entry name" value="Acyl_transf_3"/>
    <property type="match status" value="1"/>
</dbReference>
<dbReference type="Proteomes" id="UP000633365">
    <property type="component" value="Unassembled WGS sequence"/>
</dbReference>
<feature type="transmembrane region" description="Helical" evidence="1">
    <location>
        <begin position="92"/>
        <end position="109"/>
    </location>
</feature>
<feature type="transmembrane region" description="Helical" evidence="1">
    <location>
        <begin position="334"/>
        <end position="354"/>
    </location>
</feature>
<feature type="transmembrane region" description="Helical" evidence="1">
    <location>
        <begin position="59"/>
        <end position="80"/>
    </location>
</feature>
<dbReference type="InterPro" id="IPR002656">
    <property type="entry name" value="Acyl_transf_3_dom"/>
</dbReference>
<feature type="transmembrane region" description="Helical" evidence="1">
    <location>
        <begin position="260"/>
        <end position="286"/>
    </location>
</feature>
<feature type="transmembrane region" description="Helical" evidence="1">
    <location>
        <begin position="160"/>
        <end position="181"/>
    </location>
</feature>